<gene>
    <name evidence="1" type="ORF">HYN48_08000</name>
</gene>
<accession>A0A2S0REG5</accession>
<dbReference type="OrthoDB" id="1349895at2"/>
<dbReference type="EMBL" id="CP028811">
    <property type="protein sequence ID" value="AWA30024.1"/>
    <property type="molecule type" value="Genomic_DNA"/>
</dbReference>
<evidence type="ECO:0000313" key="1">
    <source>
        <dbReference type="EMBL" id="AWA30024.1"/>
    </source>
</evidence>
<dbReference type="KEGG" id="fmg:HYN48_08000"/>
<keyword evidence="2" id="KW-1185">Reference proteome</keyword>
<proteinExistence type="predicted"/>
<dbReference type="RefSeq" id="WP_108370606.1">
    <property type="nucleotide sequence ID" value="NZ_CP028811.1"/>
</dbReference>
<sequence>MRTLLYFFVLITTYCHAQNAYEAGYYIDNYGTKKIGFVENNYWSNTPSLIKFKADAQSVEKSLDVKDVREFGIGETIKYVRETVDIDLRRTTIMKENNSMNGNPEYVKKMIFLKVLIEGDASLYAYVNDSQPKYFLSTGDGIFKQLFLRVYVDNDAHEQKNTAYKMQLFEALKCDKLTAADFRRLPYTEKSISDVVRRYNDCRNSESKVYAEKQRKSEVKYSVIAGLGLTTFKVGSLEGSFENGSGSTFVAGAEVSLLLPFNNKRMELFLNTVVEKADFKLYSRKFSTGSLVTYIQDYVEFKATPIDINVGTRYYFIVNEKNRVFLSGAFGVCLANGTITYSKDRYTPTGIENIARVQGDTETAFNAKLGAGYMFGQKISLNLDYDVYAKNFYNEGGINASKLAVLAATIRYRLN</sequence>
<evidence type="ECO:0000313" key="2">
    <source>
        <dbReference type="Proteomes" id="UP000244193"/>
    </source>
</evidence>
<organism evidence="1 2">
    <name type="scientific">Flavobacterium magnum</name>
    <dbReference type="NCBI Taxonomy" id="2162713"/>
    <lineage>
        <taxon>Bacteria</taxon>
        <taxon>Pseudomonadati</taxon>
        <taxon>Bacteroidota</taxon>
        <taxon>Flavobacteriia</taxon>
        <taxon>Flavobacteriales</taxon>
        <taxon>Flavobacteriaceae</taxon>
        <taxon>Flavobacterium</taxon>
    </lineage>
</organism>
<reference evidence="1 2" key="1">
    <citation type="submission" date="2018-04" db="EMBL/GenBank/DDBJ databases">
        <title>Genome sequencing of Flavobacterium sp. HYN0048.</title>
        <authorList>
            <person name="Yi H."/>
            <person name="Baek C."/>
        </authorList>
    </citation>
    <scope>NUCLEOTIDE SEQUENCE [LARGE SCALE GENOMIC DNA]</scope>
    <source>
        <strain evidence="1 2">HYN0048</strain>
    </source>
</reference>
<dbReference type="Proteomes" id="UP000244193">
    <property type="component" value="Chromosome"/>
</dbReference>
<name>A0A2S0REG5_9FLAO</name>
<dbReference type="AlphaFoldDB" id="A0A2S0REG5"/>
<protein>
    <submittedName>
        <fullName evidence="1">Uncharacterized protein</fullName>
    </submittedName>
</protein>